<evidence type="ECO:0000313" key="1">
    <source>
        <dbReference type="EMBL" id="KAJ8884722.1"/>
    </source>
</evidence>
<organism evidence="1 2">
    <name type="scientific">Dryococelus australis</name>
    <dbReference type="NCBI Taxonomy" id="614101"/>
    <lineage>
        <taxon>Eukaryota</taxon>
        <taxon>Metazoa</taxon>
        <taxon>Ecdysozoa</taxon>
        <taxon>Arthropoda</taxon>
        <taxon>Hexapoda</taxon>
        <taxon>Insecta</taxon>
        <taxon>Pterygota</taxon>
        <taxon>Neoptera</taxon>
        <taxon>Polyneoptera</taxon>
        <taxon>Phasmatodea</taxon>
        <taxon>Verophasmatodea</taxon>
        <taxon>Anareolatae</taxon>
        <taxon>Phasmatidae</taxon>
        <taxon>Eurycanthinae</taxon>
        <taxon>Dryococelus</taxon>
    </lineage>
</organism>
<accession>A0ABQ9HKG3</accession>
<protein>
    <submittedName>
        <fullName evidence="1">Uncharacterized protein</fullName>
    </submittedName>
</protein>
<name>A0ABQ9HKG3_9NEOP</name>
<dbReference type="Proteomes" id="UP001159363">
    <property type="component" value="Chromosome 4"/>
</dbReference>
<proteinExistence type="predicted"/>
<dbReference type="EMBL" id="JARBHB010000005">
    <property type="protein sequence ID" value="KAJ8884722.1"/>
    <property type="molecule type" value="Genomic_DNA"/>
</dbReference>
<gene>
    <name evidence="1" type="ORF">PR048_016580</name>
</gene>
<comment type="caution">
    <text evidence="1">The sequence shown here is derived from an EMBL/GenBank/DDBJ whole genome shotgun (WGS) entry which is preliminary data.</text>
</comment>
<reference evidence="1 2" key="1">
    <citation type="submission" date="2023-02" db="EMBL/GenBank/DDBJ databases">
        <title>LHISI_Scaffold_Assembly.</title>
        <authorList>
            <person name="Stuart O.P."/>
            <person name="Cleave R."/>
            <person name="Magrath M.J.L."/>
            <person name="Mikheyev A.S."/>
        </authorList>
    </citation>
    <scope>NUCLEOTIDE SEQUENCE [LARGE SCALE GENOMIC DNA]</scope>
    <source>
        <strain evidence="1">Daus_M_001</strain>
        <tissue evidence="1">Leg muscle</tissue>
    </source>
</reference>
<evidence type="ECO:0000313" key="2">
    <source>
        <dbReference type="Proteomes" id="UP001159363"/>
    </source>
</evidence>
<keyword evidence="2" id="KW-1185">Reference proteome</keyword>
<sequence>MNLAMGQFYKAGNCQCLGNSPDGKKAEVTTMHEVKDHYIAQWVPATTRAPHRTPLGQLVYIKEHHLSRSAKNVFAGFAQKWSGLHQVVKSLGYMAYLIWSRRRMIAIH</sequence>